<dbReference type="AlphaFoldDB" id="A0A8H5GW95"/>
<dbReference type="GO" id="GO:0003677">
    <property type="term" value="F:DNA binding"/>
    <property type="evidence" value="ECO:0007669"/>
    <property type="project" value="InterPro"/>
</dbReference>
<feature type="region of interest" description="Disordered" evidence="2">
    <location>
        <begin position="82"/>
        <end position="109"/>
    </location>
</feature>
<evidence type="ECO:0000256" key="1">
    <source>
        <dbReference type="ARBA" id="ARBA00023242"/>
    </source>
</evidence>
<feature type="domain" description="Xylanolytic transcriptional activator regulatory" evidence="3">
    <location>
        <begin position="303"/>
        <end position="376"/>
    </location>
</feature>
<dbReference type="CDD" id="cd12148">
    <property type="entry name" value="fungal_TF_MHR"/>
    <property type="match status" value="1"/>
</dbReference>
<keyword evidence="1" id="KW-0539">Nucleus</keyword>
<sequence length="783" mass="88187">MFAVARLMLTIDDDLRRKEDVSLGKDPPQTDSSEPIDALISRILESTPKSLFHLPDDKASIRQILFRLASYARALEKELNLSQNEGASHSSNDSPPASTETSPSADTTCAQNGQITSIADLSNQLAGFSIGLQKNIHFGESSQIALVMTAIDHRKELSLPEWQSILAKTRRPKFWTVPSQTPSLQAPSFRFPSADLLQRFVKLYFDEYDVYSPLLHRPTFEKSIAQGLHFHDSGFGALVLTVCTIGAGIMAQSHDDKIERDWLSQIPLEKMVFEHALSLYHLQMLILTIVYIKGPGMPQSNFAWVLTGIAIRAAQERGVHRLNIDYPQPCIQGELWRRVFWLLLVIDTRLSFYFGRPRATSSQDFDLGPLIECDDEYWETEDPQQAFKQPEGKPSLISYWNCYCRLNEIVGLAQSTILSVRKPQLQRRSGLRGFEWYEKMVMELDSALNQWADSVPDILRWETPHPNETIFSQSALLYTMYYCVQLQIHRHFIPRPGESSTLPFPSLAICTNAARSLINVCETHWRRRPIPYSQYLVFPLFTAAMVLAVNLWRAKGIQAKANILSNFDPNKEMAWIQRCIELIHVQESKFLLAGRMVDLIKTVVSASHTPFSTFSLSQDFISDQNHSVTETLTESTQGLHQQQAGIPNFDNSSNIHLPFYTSELGSFDPYTDLSQAQQDHVSGFVGFDTSAFGSLDSLSFAGTSNDQMKPLSSDGSLQDVNNYAPGNGYHGSQTDLFGDTSSNPLAELNGINISWPGDPSYAEDWNAFMRSVDQMLQNQTGRL</sequence>
<dbReference type="InterPro" id="IPR050987">
    <property type="entry name" value="AtrR-like"/>
</dbReference>
<name>A0A8H5GW95_9AGAR</name>
<comment type="caution">
    <text evidence="4">The sequence shown here is derived from an EMBL/GenBank/DDBJ whole genome shotgun (WGS) entry which is preliminary data.</text>
</comment>
<dbReference type="GO" id="GO:0003700">
    <property type="term" value="F:DNA-binding transcription factor activity"/>
    <property type="evidence" value="ECO:0007669"/>
    <property type="project" value="InterPro"/>
</dbReference>
<proteinExistence type="predicted"/>
<dbReference type="GO" id="GO:0006351">
    <property type="term" value="P:DNA-templated transcription"/>
    <property type="evidence" value="ECO:0007669"/>
    <property type="project" value="InterPro"/>
</dbReference>
<dbReference type="GO" id="GO:0008270">
    <property type="term" value="F:zinc ion binding"/>
    <property type="evidence" value="ECO:0007669"/>
    <property type="project" value="InterPro"/>
</dbReference>
<dbReference type="InterPro" id="IPR007219">
    <property type="entry name" value="XnlR_reg_dom"/>
</dbReference>
<reference evidence="4 5" key="1">
    <citation type="journal article" date="2020" name="ISME J.">
        <title>Uncovering the hidden diversity of litter-decomposition mechanisms in mushroom-forming fungi.</title>
        <authorList>
            <person name="Floudas D."/>
            <person name="Bentzer J."/>
            <person name="Ahren D."/>
            <person name="Johansson T."/>
            <person name="Persson P."/>
            <person name="Tunlid A."/>
        </authorList>
    </citation>
    <scope>NUCLEOTIDE SEQUENCE [LARGE SCALE GENOMIC DNA]</scope>
    <source>
        <strain evidence="4 5">CBS 291.85</strain>
    </source>
</reference>
<dbReference type="EMBL" id="JAACJM010000006">
    <property type="protein sequence ID" value="KAF5372152.1"/>
    <property type="molecule type" value="Genomic_DNA"/>
</dbReference>
<dbReference type="Pfam" id="PF04082">
    <property type="entry name" value="Fungal_trans"/>
    <property type="match status" value="1"/>
</dbReference>
<protein>
    <recommendedName>
        <fullName evidence="3">Xylanolytic transcriptional activator regulatory domain-containing protein</fullName>
    </recommendedName>
</protein>
<dbReference type="PANTHER" id="PTHR46910">
    <property type="entry name" value="TRANSCRIPTION FACTOR PDR1"/>
    <property type="match status" value="1"/>
</dbReference>
<evidence type="ECO:0000259" key="3">
    <source>
        <dbReference type="SMART" id="SM00906"/>
    </source>
</evidence>
<organism evidence="4 5">
    <name type="scientific">Tetrapyrgos nigripes</name>
    <dbReference type="NCBI Taxonomy" id="182062"/>
    <lineage>
        <taxon>Eukaryota</taxon>
        <taxon>Fungi</taxon>
        <taxon>Dikarya</taxon>
        <taxon>Basidiomycota</taxon>
        <taxon>Agaricomycotina</taxon>
        <taxon>Agaricomycetes</taxon>
        <taxon>Agaricomycetidae</taxon>
        <taxon>Agaricales</taxon>
        <taxon>Marasmiineae</taxon>
        <taxon>Marasmiaceae</taxon>
        <taxon>Tetrapyrgos</taxon>
    </lineage>
</organism>
<dbReference type="OrthoDB" id="4456959at2759"/>
<dbReference type="SMART" id="SM00906">
    <property type="entry name" value="Fungal_trans"/>
    <property type="match status" value="1"/>
</dbReference>
<feature type="compositionally biased region" description="Polar residues" evidence="2">
    <location>
        <begin position="82"/>
        <end position="92"/>
    </location>
</feature>
<accession>A0A8H5GW95</accession>
<dbReference type="PANTHER" id="PTHR46910:SF38">
    <property type="entry name" value="ZN(2)-C6 FUNGAL-TYPE DOMAIN-CONTAINING PROTEIN"/>
    <property type="match status" value="1"/>
</dbReference>
<keyword evidence="5" id="KW-1185">Reference proteome</keyword>
<evidence type="ECO:0000313" key="5">
    <source>
        <dbReference type="Proteomes" id="UP000559256"/>
    </source>
</evidence>
<evidence type="ECO:0000313" key="4">
    <source>
        <dbReference type="EMBL" id="KAF5372152.1"/>
    </source>
</evidence>
<gene>
    <name evidence="4" type="ORF">D9758_005104</name>
</gene>
<dbReference type="Proteomes" id="UP000559256">
    <property type="component" value="Unassembled WGS sequence"/>
</dbReference>
<feature type="compositionally biased region" description="Low complexity" evidence="2">
    <location>
        <begin position="93"/>
        <end position="108"/>
    </location>
</feature>
<evidence type="ECO:0000256" key="2">
    <source>
        <dbReference type="SAM" id="MobiDB-lite"/>
    </source>
</evidence>